<evidence type="ECO:0000313" key="3">
    <source>
        <dbReference type="Proteomes" id="UP000564385"/>
    </source>
</evidence>
<organism evidence="2 3">
    <name type="scientific">Tunturiibacter lichenicola</name>
    <dbReference type="NCBI Taxonomy" id="2051959"/>
    <lineage>
        <taxon>Bacteria</taxon>
        <taxon>Pseudomonadati</taxon>
        <taxon>Acidobacteriota</taxon>
        <taxon>Terriglobia</taxon>
        <taxon>Terriglobales</taxon>
        <taxon>Acidobacteriaceae</taxon>
        <taxon>Tunturiibacter</taxon>
    </lineage>
</organism>
<dbReference type="Proteomes" id="UP000564385">
    <property type="component" value="Unassembled WGS sequence"/>
</dbReference>
<gene>
    <name evidence="2" type="ORF">HDF08_003079</name>
</gene>
<accession>A0A852VH44</accession>
<name>A0A852VH44_9BACT</name>
<dbReference type="EMBL" id="JACCCU010000002">
    <property type="protein sequence ID" value="NYF90977.1"/>
    <property type="molecule type" value="Genomic_DNA"/>
</dbReference>
<protein>
    <recommendedName>
        <fullName evidence="1">CHAT domain-containing protein</fullName>
    </recommendedName>
</protein>
<comment type="caution">
    <text evidence="2">The sequence shown here is derived from an EMBL/GenBank/DDBJ whole genome shotgun (WGS) entry which is preliminary data.</text>
</comment>
<proteinExistence type="predicted"/>
<sequence length="803" mass="91260">MDDGKATFRANEYWMHDVGVSPWSLQLLCLRNDEGEVQITPGIRVELSLCNLSPFFRMVSEIMPVIQCYDSRFYRINSHMRQELMKPTIRISQKKTVEFGGFGNIGLYPYKIIYIEGMANENLQKKIGELAVKPLVVCNESQVKDYEKYGCCVLSFDEATSPKLNSEIRTLAKLNWLSESLPHLDPALVEPILQVVQHPEAYIFESSSLPPIPTHNSHIALPNELLANQMRRVFDVAPGLSSQNANIVQLQMESMQLVFQQQAVDALLSIREDGLLTAHGLEKAIDSFLITRNGVAYERLVNEKNITNGLPLHLALWVPCINKTLTTEALSRRIPSRLLRLLFGKEDANFGEVVLENWARDTKDIEMLEHLIETQKQESEFISNLQCLYTLAERSPSIRVPRVASSFHGKLREIRQRYQEKNVPALNRAIAEFGVHLRDALPRAVIEFIRDRRPHTVRLFSDLPLEWLDVDGVPLNCICYVSRVPLTPGGLTLGHYMQAENELRLGLVEARRLLIVNCLQQVDPLFNDPKNLSRVFSDHNIEHTYVEASSLESYKALLSEHKPFILIHFGHGTYDRAQNSGYLQFRESYSKLWDMKGSYIPPIVLLGSCDTAALAETHTTPANAFLALGSRAVLGTLLPVQADRTVEMFLHIISSLMEAISTQNRRDNWSTVVGSSLLISRYKDELHGFNQYQARRKAKPAPPEVGHEFLYQLIKKFGSITREAYERFAEILASSISYINKEVGDEFRQYSKLNMSVPHSMFFTHLGSPETIRIISSPGDWEPATQARKRMVARNAKDIKSVL</sequence>
<evidence type="ECO:0000313" key="2">
    <source>
        <dbReference type="EMBL" id="NYF90977.1"/>
    </source>
</evidence>
<dbReference type="InterPro" id="IPR024983">
    <property type="entry name" value="CHAT_dom"/>
</dbReference>
<dbReference type="Pfam" id="PF12770">
    <property type="entry name" value="CHAT"/>
    <property type="match status" value="1"/>
</dbReference>
<evidence type="ECO:0000259" key="1">
    <source>
        <dbReference type="Pfam" id="PF12770"/>
    </source>
</evidence>
<feature type="domain" description="CHAT" evidence="1">
    <location>
        <begin position="531"/>
        <end position="658"/>
    </location>
</feature>
<dbReference type="AlphaFoldDB" id="A0A852VH44"/>
<reference evidence="2 3" key="1">
    <citation type="submission" date="2020-07" db="EMBL/GenBank/DDBJ databases">
        <title>Genomic Encyclopedia of Type Strains, Phase IV (KMG-V): Genome sequencing to study the core and pangenomes of soil and plant-associated prokaryotes.</title>
        <authorList>
            <person name="Whitman W."/>
        </authorList>
    </citation>
    <scope>NUCLEOTIDE SEQUENCE [LARGE SCALE GENOMIC DNA]</scope>
    <source>
        <strain evidence="2 3">M8UP22</strain>
    </source>
</reference>